<dbReference type="EMBL" id="GGEC01024350">
    <property type="protein sequence ID" value="MBX04834.1"/>
    <property type="molecule type" value="Transcribed_RNA"/>
</dbReference>
<organism evidence="1">
    <name type="scientific">Rhizophora mucronata</name>
    <name type="common">Asiatic mangrove</name>
    <dbReference type="NCBI Taxonomy" id="61149"/>
    <lineage>
        <taxon>Eukaryota</taxon>
        <taxon>Viridiplantae</taxon>
        <taxon>Streptophyta</taxon>
        <taxon>Embryophyta</taxon>
        <taxon>Tracheophyta</taxon>
        <taxon>Spermatophyta</taxon>
        <taxon>Magnoliopsida</taxon>
        <taxon>eudicotyledons</taxon>
        <taxon>Gunneridae</taxon>
        <taxon>Pentapetalae</taxon>
        <taxon>rosids</taxon>
        <taxon>fabids</taxon>
        <taxon>Malpighiales</taxon>
        <taxon>Rhizophoraceae</taxon>
        <taxon>Rhizophora</taxon>
    </lineage>
</organism>
<name>A0A2P2KGI9_RHIMU</name>
<proteinExistence type="predicted"/>
<accession>A0A2P2KGI9</accession>
<sequence length="74" mass="8056">MRSGSEDLGLGTLPFFLPYPLMELALKTSSLFVLLMGMVSSGHLPFKCHNWPNGFVLSLLCEDNLLSANSPSGR</sequence>
<dbReference type="AlphaFoldDB" id="A0A2P2KGI9"/>
<evidence type="ECO:0000313" key="1">
    <source>
        <dbReference type="EMBL" id="MBX04834.1"/>
    </source>
</evidence>
<protein>
    <submittedName>
        <fullName evidence="1">Uncharacterized protein MANES_03G087500</fullName>
    </submittedName>
</protein>
<reference evidence="1" key="1">
    <citation type="submission" date="2018-02" db="EMBL/GenBank/DDBJ databases">
        <title>Rhizophora mucronata_Transcriptome.</title>
        <authorList>
            <person name="Meera S.P."/>
            <person name="Sreeshan A."/>
            <person name="Augustine A."/>
        </authorList>
    </citation>
    <scope>NUCLEOTIDE SEQUENCE</scope>
    <source>
        <tissue evidence="1">Leaf</tissue>
    </source>
</reference>